<feature type="compositionally biased region" description="Low complexity" evidence="3">
    <location>
        <begin position="1458"/>
        <end position="1472"/>
    </location>
</feature>
<dbReference type="SMART" id="SM00369">
    <property type="entry name" value="LRR_TYP"/>
    <property type="match status" value="4"/>
</dbReference>
<keyword evidence="7" id="KW-1185">Reference proteome</keyword>
<dbReference type="InterPro" id="IPR003599">
    <property type="entry name" value="Ig_sub"/>
</dbReference>
<organism evidence="6 7">
    <name type="scientific">Fragariocoptes setiger</name>
    <dbReference type="NCBI Taxonomy" id="1670756"/>
    <lineage>
        <taxon>Eukaryota</taxon>
        <taxon>Metazoa</taxon>
        <taxon>Ecdysozoa</taxon>
        <taxon>Arthropoda</taxon>
        <taxon>Chelicerata</taxon>
        <taxon>Arachnida</taxon>
        <taxon>Acari</taxon>
        <taxon>Acariformes</taxon>
        <taxon>Trombidiformes</taxon>
        <taxon>Prostigmata</taxon>
        <taxon>Eupodina</taxon>
        <taxon>Eriophyoidea</taxon>
        <taxon>Phytoptidae</taxon>
        <taxon>Fragariocoptes</taxon>
    </lineage>
</organism>
<feature type="compositionally biased region" description="Polar residues" evidence="3">
    <location>
        <begin position="1531"/>
        <end position="1541"/>
    </location>
</feature>
<proteinExistence type="predicted"/>
<dbReference type="Gene3D" id="2.60.40.10">
    <property type="entry name" value="Immunoglobulins"/>
    <property type="match status" value="1"/>
</dbReference>
<dbReference type="Pfam" id="PF13855">
    <property type="entry name" value="LRR_8"/>
    <property type="match status" value="1"/>
</dbReference>
<dbReference type="InterPro" id="IPR013783">
    <property type="entry name" value="Ig-like_fold"/>
</dbReference>
<feature type="transmembrane region" description="Helical" evidence="4">
    <location>
        <begin position="1176"/>
        <end position="1199"/>
    </location>
</feature>
<keyword evidence="1" id="KW-0433">Leucine-rich repeat</keyword>
<feature type="compositionally biased region" description="Polar residues" evidence="3">
    <location>
        <begin position="1473"/>
        <end position="1497"/>
    </location>
</feature>
<reference evidence="6 7" key="1">
    <citation type="submission" date="2020-10" db="EMBL/GenBank/DDBJ databases">
        <authorList>
            <person name="Klimov P.B."/>
            <person name="Dyachkov S.M."/>
            <person name="Chetverikov P.E."/>
        </authorList>
    </citation>
    <scope>NUCLEOTIDE SEQUENCE [LARGE SCALE GENOMIC DNA]</scope>
    <source>
        <strain evidence="6">BMOC 18-1129-001#AD2665</strain>
        <tissue evidence="6">Entire mites</tissue>
    </source>
</reference>
<gene>
    <name evidence="6" type="primary">Chadl</name>
    <name evidence="6" type="ORF">GZH46_00432</name>
</gene>
<dbReference type="PANTHER" id="PTHR24366:SF140">
    <property type="entry name" value="IP22191P"/>
    <property type="match status" value="1"/>
</dbReference>
<evidence type="ECO:0000256" key="4">
    <source>
        <dbReference type="SAM" id="Phobius"/>
    </source>
</evidence>
<sequence>PSTDNNKLTIACNNRIVSLSSVGQLNPSAQLSSFGCHAPELGAFPEVLFVNPNNAQRTANNSNSSCIVRLLSTSTASGCECIGRRSSVVVIIVSASSIVCCTVSCRDIPNDDRRSCLWRHCSLATPPVERLYTALGEMPDKNESDDLEAVTELANARLGADLVSNNMTIVLLSCCCQSYCLRGQQQQRTSCSDHVAHWQAQHAPSTNSEDTNCQCSFSMCGSDSGCYRVLCCRCSGRCCARSSVQYTGDYCDSVKRLNDAQQEWHAHYRWHTTNVCLEHQTVHVRHYSGGEPRDAEQLSTTNIVTAKSAATTELAYRYAPVITRSNKCRQVRSTADNEHHRKELPPQQQTDTNLIVSGLTHRDRERERQCERARTLQHHNDRTSAHVTLSHKSIEYRRSLLGSTLSFGVGAGRSSKCHFRSAKRLTMYTSVIALVSLLLALQLMPGPPSGLYANANDAHVMTRLSSSSHTSVSGGGTKHTPVVAERRRQARWLSTMLDDTLRAQQQRMPRPSLVPSMSVPSAMVPTIHHDPYSSRLATTSAGKEQLLDDEQHQQHTLKGGQGKCPAATICTCVWRSGKLSAECARRRLSKVPTELDPLLQVLDLSGNSFPQLPSAMFASLGYIHLQRVYLSSCNVSQINARAFTNLKLLVELDLSHNQLTRVPIDALIGRRLLRKLNLRDNPLVSIATDGGLISSSADVQSNWITGNNADTGSTDYFGFDQQTSGGASGNGRGLGDVLPRLEELDLAECSLEHVDARALGHVPRLRILSLDSNRLKWLSADFVSRLPSAMHELRLDENPWQCDCRLHEAVDLLLRNRISLPVSPRCPNGLKWSAMALDEFVCPPTLLTATSMSATTSIPKSENNSDNNGNKDNQTLVVDEDERFELTCRFSVATPTLQIAWLYNRHHTVSGALFLHTHPFIGYSNNGNQSIVGAISHVIKQLESSYTLLYEGQPIIARATLQQQHDELSVTSSGSEINSLLTADSGVNPYEQFISDTVGDQVEPPSNEARVTLVTNSVSGTRVTIEERVLLLAGRDARTNAPRNNNNNNNHNNNRQQQPQKQSEQSEHRHREPIVDQFEVVSTLSVDHASKLDGGSYKCVGANKAGFVVANRHVAVQSVPQNAFNVSSSLRSFGGRSLSIDLPSGSSDDSISPATASSSLRPFVGTSGGQRSTGSLLITLLVLTLVALIAGLLMVCAAFDRWKLAALASSSSSAEVQKCSLLRAFWTTITVRHDKQQQSLVNGVDNHSTAMLTRNSTLTKTCSSNKDPQQQMMNSVGSLQVANPTDTHHIKDDNNNDADDEGGGDDDDDKSNEFFVRCAVKGVTQAGPLDPSFAISSQLCWPQAAQQSQQPQQSVTSWLVPATSGQWPTLYSLSVQPVQHQLNASPMNPIYATNAAATTLRLHPGVPGDVYTTTAFSSPATGPSSAHYGAVGYTHLVGYAPITSSMGGRAPRPSSDLGSSIASQSQGSASSGDTISESQQQHPMSHSFDMTNHTSGSPMPPHHTTTLTPMATTLNGTQVLPSIGTHCWPSPRTTPHQAQML</sequence>
<accession>A0ABQ7SCB4</accession>
<dbReference type="InterPro" id="IPR003591">
    <property type="entry name" value="Leu-rich_rpt_typical-subtyp"/>
</dbReference>
<dbReference type="InterPro" id="IPR032675">
    <property type="entry name" value="LRR_dom_sf"/>
</dbReference>
<dbReference type="SMART" id="SM00409">
    <property type="entry name" value="IG"/>
    <property type="match status" value="1"/>
</dbReference>
<feature type="region of interest" description="Disordered" evidence="3">
    <location>
        <begin position="1445"/>
        <end position="1509"/>
    </location>
</feature>
<evidence type="ECO:0000256" key="3">
    <source>
        <dbReference type="SAM" id="MobiDB-lite"/>
    </source>
</evidence>
<dbReference type="Proteomes" id="UP000825002">
    <property type="component" value="Unassembled WGS sequence"/>
</dbReference>
<dbReference type="Gene3D" id="3.80.10.10">
    <property type="entry name" value="Ribonuclease Inhibitor"/>
    <property type="match status" value="2"/>
</dbReference>
<keyword evidence="4" id="KW-0812">Transmembrane</keyword>
<feature type="compositionally biased region" description="Acidic residues" evidence="3">
    <location>
        <begin position="1295"/>
        <end position="1310"/>
    </location>
</feature>
<evidence type="ECO:0000313" key="7">
    <source>
        <dbReference type="Proteomes" id="UP000825002"/>
    </source>
</evidence>
<comment type="caution">
    <text evidence="6">The sequence shown here is derived from an EMBL/GenBank/DDBJ whole genome shotgun (WGS) entry which is preliminary data.</text>
</comment>
<feature type="region of interest" description="Disordered" evidence="3">
    <location>
        <begin position="1283"/>
        <end position="1310"/>
    </location>
</feature>
<keyword evidence="2" id="KW-0677">Repeat</keyword>
<evidence type="ECO:0000256" key="2">
    <source>
        <dbReference type="ARBA" id="ARBA00022737"/>
    </source>
</evidence>
<dbReference type="SUPFAM" id="SSF48726">
    <property type="entry name" value="Immunoglobulin"/>
    <property type="match status" value="1"/>
</dbReference>
<dbReference type="EMBL" id="JAIFTH010000042">
    <property type="protein sequence ID" value="KAG9511011.1"/>
    <property type="molecule type" value="Genomic_DNA"/>
</dbReference>
<feature type="compositionally biased region" description="Basic and acidic residues" evidence="3">
    <location>
        <begin position="335"/>
        <end position="344"/>
    </location>
</feature>
<feature type="region of interest" description="Disordered" evidence="3">
    <location>
        <begin position="331"/>
        <end position="351"/>
    </location>
</feature>
<feature type="non-terminal residue" evidence="6">
    <location>
        <position position="1"/>
    </location>
</feature>
<dbReference type="PANTHER" id="PTHR24366">
    <property type="entry name" value="IG(IMMUNOGLOBULIN) AND LRR(LEUCINE RICH REPEAT) DOMAINS"/>
    <property type="match status" value="1"/>
</dbReference>
<dbReference type="SUPFAM" id="SSF52058">
    <property type="entry name" value="L domain-like"/>
    <property type="match status" value="1"/>
</dbReference>
<evidence type="ECO:0000259" key="5">
    <source>
        <dbReference type="SMART" id="SM00409"/>
    </source>
</evidence>
<evidence type="ECO:0000313" key="6">
    <source>
        <dbReference type="EMBL" id="KAG9511011.1"/>
    </source>
</evidence>
<feature type="domain" description="Immunoglobulin" evidence="5">
    <location>
        <begin position="873"/>
        <end position="1117"/>
    </location>
</feature>
<protein>
    <submittedName>
        <fullName evidence="6">Chondroadherin-like protein</fullName>
    </submittedName>
</protein>
<dbReference type="InterPro" id="IPR001611">
    <property type="entry name" value="Leu-rich_rpt"/>
</dbReference>
<feature type="compositionally biased region" description="Low complexity" evidence="3">
    <location>
        <begin position="1044"/>
        <end position="1063"/>
    </location>
</feature>
<evidence type="ECO:0000256" key="1">
    <source>
        <dbReference type="ARBA" id="ARBA00022614"/>
    </source>
</evidence>
<keyword evidence="4" id="KW-1133">Transmembrane helix</keyword>
<keyword evidence="4" id="KW-0472">Membrane</keyword>
<feature type="region of interest" description="Disordered" evidence="3">
    <location>
        <begin position="1522"/>
        <end position="1541"/>
    </location>
</feature>
<dbReference type="InterPro" id="IPR036179">
    <property type="entry name" value="Ig-like_dom_sf"/>
</dbReference>
<feature type="region of interest" description="Disordered" evidence="3">
    <location>
        <begin position="1034"/>
        <end position="1071"/>
    </location>
</feature>
<name>A0ABQ7SCB4_9ACAR</name>